<dbReference type="Proteomes" id="UP000434036">
    <property type="component" value="Unassembled WGS sequence"/>
</dbReference>
<dbReference type="InterPro" id="IPR016181">
    <property type="entry name" value="Acyl_CoA_acyltransferase"/>
</dbReference>
<accession>A0A6N8U7D6</accession>
<dbReference type="EMBL" id="WUUQ01000002">
    <property type="protein sequence ID" value="MXQ73912.1"/>
    <property type="molecule type" value="Genomic_DNA"/>
</dbReference>
<evidence type="ECO:0000259" key="1">
    <source>
        <dbReference type="PROSITE" id="PS51186"/>
    </source>
</evidence>
<sequence length="213" mass="25250">MSYALSKPEIAELHELLAAGFYEDRLYEVAFPNQNTRMAVMLQFFRLYIKAIAPYCHMYADSMAVHSILIAYDSRLWHAASYIWSMLRLNAGLLSLLFRFKSFEDAFHALRCYGMFTSAWVKDFKMRQYYHLDLLCTCQDSRRMGYARKLVEELIVRADEEHMDITLETHELSNVEYYERFGFALVKTITHDGFKISQYCMLRRCREETANDK</sequence>
<evidence type="ECO:0000313" key="3">
    <source>
        <dbReference type="Proteomes" id="UP000434036"/>
    </source>
</evidence>
<dbReference type="PANTHER" id="PTHR42791">
    <property type="entry name" value="GNAT FAMILY ACETYLTRANSFERASE"/>
    <property type="match status" value="1"/>
</dbReference>
<dbReference type="PROSITE" id="PS51186">
    <property type="entry name" value="GNAT"/>
    <property type="match status" value="1"/>
</dbReference>
<keyword evidence="2" id="KW-0808">Transferase</keyword>
<feature type="domain" description="N-acetyltransferase" evidence="1">
    <location>
        <begin position="70"/>
        <end position="206"/>
    </location>
</feature>
<dbReference type="SUPFAM" id="SSF55729">
    <property type="entry name" value="Acyl-CoA N-acyltransferases (Nat)"/>
    <property type="match status" value="1"/>
</dbReference>
<comment type="caution">
    <text evidence="2">The sequence shown here is derived from an EMBL/GenBank/DDBJ whole genome shotgun (WGS) entry which is preliminary data.</text>
</comment>
<dbReference type="GO" id="GO:0016747">
    <property type="term" value="F:acyltransferase activity, transferring groups other than amino-acyl groups"/>
    <property type="evidence" value="ECO:0007669"/>
    <property type="project" value="InterPro"/>
</dbReference>
<proteinExistence type="predicted"/>
<name>A0A6N8U7D6_9FIRM</name>
<keyword evidence="3" id="KW-1185">Reference proteome</keyword>
<evidence type="ECO:0000313" key="2">
    <source>
        <dbReference type="EMBL" id="MXQ73912.1"/>
    </source>
</evidence>
<dbReference type="AlphaFoldDB" id="A0A6N8U7D6"/>
<dbReference type="Gene3D" id="3.40.630.30">
    <property type="match status" value="1"/>
</dbReference>
<dbReference type="Pfam" id="PF13673">
    <property type="entry name" value="Acetyltransf_10"/>
    <property type="match status" value="1"/>
</dbReference>
<organism evidence="2 3">
    <name type="scientific">Copranaerobaculum intestinale</name>
    <dbReference type="NCBI Taxonomy" id="2692629"/>
    <lineage>
        <taxon>Bacteria</taxon>
        <taxon>Bacillati</taxon>
        <taxon>Bacillota</taxon>
        <taxon>Erysipelotrichia</taxon>
        <taxon>Erysipelotrichales</taxon>
        <taxon>Erysipelotrichaceae</taxon>
        <taxon>Copranaerobaculum</taxon>
    </lineage>
</organism>
<reference evidence="2 3" key="2">
    <citation type="submission" date="2020-01" db="EMBL/GenBank/DDBJ databases">
        <title>Clostridiaceae sp. nov. isolated from the gut of human by culturomics.</title>
        <authorList>
            <person name="Chang Y."/>
        </authorList>
    </citation>
    <scope>NUCLEOTIDE SEQUENCE [LARGE SCALE GENOMIC DNA]</scope>
    <source>
        <strain evidence="2 3">DONG20-135</strain>
    </source>
</reference>
<reference evidence="2 3" key="1">
    <citation type="submission" date="2019-12" db="EMBL/GenBank/DDBJ databases">
        <authorList>
            <person name="Yang R."/>
        </authorList>
    </citation>
    <scope>NUCLEOTIDE SEQUENCE [LARGE SCALE GENOMIC DNA]</scope>
    <source>
        <strain evidence="2 3">DONG20-135</strain>
    </source>
</reference>
<gene>
    <name evidence="2" type="ORF">GSF08_08160</name>
</gene>
<dbReference type="InterPro" id="IPR000182">
    <property type="entry name" value="GNAT_dom"/>
</dbReference>
<dbReference type="RefSeq" id="WP_160625312.1">
    <property type="nucleotide sequence ID" value="NZ_WUUQ01000002.1"/>
</dbReference>
<protein>
    <submittedName>
        <fullName evidence="2">GNAT family N-acetyltransferase</fullName>
    </submittedName>
</protein>
<dbReference type="PANTHER" id="PTHR42791:SF1">
    <property type="entry name" value="N-ACETYLTRANSFERASE DOMAIN-CONTAINING PROTEIN"/>
    <property type="match status" value="1"/>
</dbReference>
<dbReference type="InterPro" id="IPR052523">
    <property type="entry name" value="Trichothecene_AcTrans"/>
</dbReference>